<keyword evidence="1" id="KW-0472">Membrane</keyword>
<protein>
    <submittedName>
        <fullName evidence="2">Uncharacterized protein</fullName>
    </submittedName>
</protein>
<dbReference type="PANTHER" id="PTHR13304">
    <property type="entry name" value="GLYCOSYLPHOSPHATIDYLINOSITOL ANCHOR ATTACHMENT 1 PROTEIN"/>
    <property type="match status" value="1"/>
</dbReference>
<evidence type="ECO:0000313" key="2">
    <source>
        <dbReference type="EMBL" id="OAF65244.1"/>
    </source>
</evidence>
<organism evidence="2 3">
    <name type="scientific">Intoshia linei</name>
    <dbReference type="NCBI Taxonomy" id="1819745"/>
    <lineage>
        <taxon>Eukaryota</taxon>
        <taxon>Metazoa</taxon>
        <taxon>Spiralia</taxon>
        <taxon>Lophotrochozoa</taxon>
        <taxon>Mesozoa</taxon>
        <taxon>Orthonectida</taxon>
        <taxon>Rhopaluridae</taxon>
        <taxon>Intoshia</taxon>
    </lineage>
</organism>
<dbReference type="InterPro" id="IPR007246">
    <property type="entry name" value="Gaa1"/>
</dbReference>
<evidence type="ECO:0000256" key="1">
    <source>
        <dbReference type="SAM" id="Phobius"/>
    </source>
</evidence>
<dbReference type="Proteomes" id="UP000078046">
    <property type="component" value="Unassembled WGS sequence"/>
</dbReference>
<feature type="transmembrane region" description="Helical" evidence="1">
    <location>
        <begin position="21"/>
        <end position="37"/>
    </location>
</feature>
<accession>A0A177AVK4</accession>
<dbReference type="EMBL" id="LWCA01001379">
    <property type="protein sequence ID" value="OAF65244.1"/>
    <property type="molecule type" value="Genomic_DNA"/>
</dbReference>
<comment type="caution">
    <text evidence="2">The sequence shown here is derived from an EMBL/GenBank/DDBJ whole genome shotgun (WGS) entry which is preliminary data.</text>
</comment>
<keyword evidence="3" id="KW-1185">Reference proteome</keyword>
<sequence length="139" mass="16672">MTILTDFRFRKNLFTKLDNEKLKISILFFVLGIYYFVHLCKYQNSQKTYISDNALLPGLARPIFTHQKELNLEIMHYKKLRNMKEKLTFLKEKFDKMQLKNFVQGFQSHYIFNNNTFGENFFVYIPSKRSTGLGKIFSD</sequence>
<dbReference type="PANTHER" id="PTHR13304:SF0">
    <property type="entry name" value="GLYCOSYLPHOSPHATIDYLINOSITOL ANCHOR ATTACHMENT 1 PROTEIN"/>
    <property type="match status" value="1"/>
</dbReference>
<reference evidence="2 3" key="1">
    <citation type="submission" date="2016-04" db="EMBL/GenBank/DDBJ databases">
        <title>The genome of Intoshia linei affirms orthonectids as highly simplified spiralians.</title>
        <authorList>
            <person name="Mikhailov K.V."/>
            <person name="Slusarev G.S."/>
            <person name="Nikitin M.A."/>
            <person name="Logacheva M.D."/>
            <person name="Penin A."/>
            <person name="Aleoshin V."/>
            <person name="Panchin Y.V."/>
        </authorList>
    </citation>
    <scope>NUCLEOTIDE SEQUENCE [LARGE SCALE GENOMIC DNA]</scope>
    <source>
        <strain evidence="2">Intl2013</strain>
        <tissue evidence="2">Whole animal</tissue>
    </source>
</reference>
<evidence type="ECO:0000313" key="3">
    <source>
        <dbReference type="Proteomes" id="UP000078046"/>
    </source>
</evidence>
<dbReference type="OrthoDB" id="445301at2759"/>
<proteinExistence type="predicted"/>
<keyword evidence="1" id="KW-0812">Transmembrane</keyword>
<dbReference type="GO" id="GO:0016255">
    <property type="term" value="P:attachment of GPI anchor to protein"/>
    <property type="evidence" value="ECO:0007669"/>
    <property type="project" value="TreeGrafter"/>
</dbReference>
<keyword evidence="1" id="KW-1133">Transmembrane helix</keyword>
<dbReference type="AlphaFoldDB" id="A0A177AVK4"/>
<name>A0A177AVK4_9BILA</name>
<gene>
    <name evidence="2" type="ORF">A3Q56_07052</name>
</gene>
<dbReference type="GO" id="GO:0042765">
    <property type="term" value="C:GPI-anchor transamidase complex"/>
    <property type="evidence" value="ECO:0007669"/>
    <property type="project" value="InterPro"/>
</dbReference>